<evidence type="ECO:0000256" key="3">
    <source>
        <dbReference type="ARBA" id="ARBA00022692"/>
    </source>
</evidence>
<evidence type="ECO:0000256" key="8">
    <source>
        <dbReference type="SAM" id="Phobius"/>
    </source>
</evidence>
<evidence type="ECO:0000313" key="10">
    <source>
        <dbReference type="EMBL" id="KAK0390545.1"/>
    </source>
</evidence>
<evidence type="ECO:0000256" key="7">
    <source>
        <dbReference type="SAM" id="MobiDB-lite"/>
    </source>
</evidence>
<feature type="compositionally biased region" description="Polar residues" evidence="7">
    <location>
        <begin position="514"/>
        <end position="529"/>
    </location>
</feature>
<feature type="domain" description="Cation/H+ exchanger transmembrane" evidence="9">
    <location>
        <begin position="44"/>
        <end position="433"/>
    </location>
</feature>
<accession>A0AA39LB30</accession>
<feature type="transmembrane region" description="Helical" evidence="8">
    <location>
        <begin position="326"/>
        <end position="345"/>
    </location>
</feature>
<evidence type="ECO:0000256" key="4">
    <source>
        <dbReference type="ARBA" id="ARBA00022989"/>
    </source>
</evidence>
<dbReference type="PANTHER" id="PTHR32468">
    <property type="entry name" value="CATION/H + ANTIPORTER"/>
    <property type="match status" value="1"/>
</dbReference>
<sequence length="893" mass="96317">MSTTTSAAPASTGAPPQGGIIEGLNPVHYNPKDPITLFIIQAVIIIVFCRILHYPLSKLGQPRVIAEVIGGVLLGPSVMGRIPNFSSTIFDPASMPVLNNAANLGLLIYLFVIGLEVDTRMFTHNWRVAAAVGLAGMALPFGLGVGIAVGLYDEFRHEAAKPDMSFGTFALFIGTALSITAFPVLCRILSELQLLNTPVGITVLAAGIGNDVTGWVLLALSVALVNNADGLAALYVFLTAVAWVLFLVFAVRPVFIWILRRNGSIQNGPSPGIIALTLIMVLISSWFTAAIGVHAIFGAFLIGVICPHQGGFAIKLTEKIEDLISVLLLPLYFALSGLRTNLSLLNTGATWGYVVGIIVVAFFGKIVGGLLAARASRLLWRESFAIGVLMSCKGLVELIVLNIGLQAGILSERTFTMFVVMALVTTVATTPLCKRFYPQSYQRKVELWKRGEIDWDGNPLVTEAQATEQRMAKALDQAQASRVAMHLRLDSLGSLFNLVSLLGDSKRANEQQSEKPINGSETNESSTGETPIAQPAAPSRPLEVHGIRLLELTDRTSSVMQSAELDELANQDAVFSAFQTFSHLNGVAVAGHVAVVPTSRYADTLVEHAKEARSDLMFIPWSRHGSLAEDATLTLPEHVSLIDRFFSRQHIDFVQTALSTSECTTGIYISPTPEDPGSSKRPGQLRRVATGISVQSGRDALAVRPRASKAQHVFLPFIGGEDDRAALLFVLQLANNPQVTVTIVHMKFIPDDNAVGAPSSSAVHQVAEKSTNIKEAELEPSASDLELLFTVRQSISNTNLESRVNFMDDESPSASVVPARVLELSTETFARTSGHRLDNMIIIGRRHASFNSLITRESGMERDFQRTVGVLGDKFARSGTKAGLLIMSAREQK</sequence>
<evidence type="ECO:0000313" key="11">
    <source>
        <dbReference type="Proteomes" id="UP001175261"/>
    </source>
</evidence>
<dbReference type="Gene3D" id="1.20.1530.20">
    <property type="match status" value="1"/>
</dbReference>
<name>A0AA39LB30_SARSR</name>
<dbReference type="InterPro" id="IPR038770">
    <property type="entry name" value="Na+/solute_symporter_sf"/>
</dbReference>
<dbReference type="Pfam" id="PF00999">
    <property type="entry name" value="Na_H_Exchanger"/>
    <property type="match status" value="1"/>
</dbReference>
<keyword evidence="5" id="KW-0406">Ion transport</keyword>
<dbReference type="GO" id="GO:1902600">
    <property type="term" value="P:proton transmembrane transport"/>
    <property type="evidence" value="ECO:0007669"/>
    <property type="project" value="InterPro"/>
</dbReference>
<keyword evidence="3 8" id="KW-0812">Transmembrane</keyword>
<feature type="transmembrane region" description="Helical" evidence="8">
    <location>
        <begin position="231"/>
        <end position="259"/>
    </location>
</feature>
<feature type="transmembrane region" description="Helical" evidence="8">
    <location>
        <begin position="164"/>
        <end position="189"/>
    </location>
</feature>
<dbReference type="EMBL" id="JAPDFR010000001">
    <property type="protein sequence ID" value="KAK0390545.1"/>
    <property type="molecule type" value="Genomic_DNA"/>
</dbReference>
<evidence type="ECO:0000259" key="9">
    <source>
        <dbReference type="Pfam" id="PF00999"/>
    </source>
</evidence>
<reference evidence="10" key="1">
    <citation type="submission" date="2022-10" db="EMBL/GenBank/DDBJ databases">
        <title>Determination and structural analysis of whole genome sequence of Sarocladium strictum F4-1.</title>
        <authorList>
            <person name="Hu L."/>
            <person name="Jiang Y."/>
        </authorList>
    </citation>
    <scope>NUCLEOTIDE SEQUENCE</scope>
    <source>
        <strain evidence="10">F4-1</strain>
    </source>
</reference>
<dbReference type="InterPro" id="IPR050794">
    <property type="entry name" value="CPA2_transporter"/>
</dbReference>
<keyword evidence="6 8" id="KW-0472">Membrane</keyword>
<feature type="transmembrane region" description="Helical" evidence="8">
    <location>
        <begin position="271"/>
        <end position="289"/>
    </location>
</feature>
<organism evidence="10 11">
    <name type="scientific">Sarocladium strictum</name>
    <name type="common">Black bundle disease fungus</name>
    <name type="synonym">Acremonium strictum</name>
    <dbReference type="NCBI Taxonomy" id="5046"/>
    <lineage>
        <taxon>Eukaryota</taxon>
        <taxon>Fungi</taxon>
        <taxon>Dikarya</taxon>
        <taxon>Ascomycota</taxon>
        <taxon>Pezizomycotina</taxon>
        <taxon>Sordariomycetes</taxon>
        <taxon>Hypocreomycetidae</taxon>
        <taxon>Hypocreales</taxon>
        <taxon>Sarocladiaceae</taxon>
        <taxon>Sarocladium</taxon>
    </lineage>
</organism>
<dbReference type="GO" id="GO:0016020">
    <property type="term" value="C:membrane"/>
    <property type="evidence" value="ECO:0007669"/>
    <property type="project" value="UniProtKB-SubCell"/>
</dbReference>
<proteinExistence type="predicted"/>
<feature type="transmembrane region" description="Helical" evidence="8">
    <location>
        <begin position="384"/>
        <end position="409"/>
    </location>
</feature>
<feature type="transmembrane region" description="Helical" evidence="8">
    <location>
        <begin position="351"/>
        <end position="372"/>
    </location>
</feature>
<protein>
    <recommendedName>
        <fullName evidence="9">Cation/H+ exchanger transmembrane domain-containing protein</fullName>
    </recommendedName>
</protein>
<comment type="caution">
    <text evidence="10">The sequence shown here is derived from an EMBL/GenBank/DDBJ whole genome shotgun (WGS) entry which is preliminary data.</text>
</comment>
<dbReference type="Proteomes" id="UP001175261">
    <property type="component" value="Unassembled WGS sequence"/>
</dbReference>
<feature type="region of interest" description="Disordered" evidence="7">
    <location>
        <begin position="507"/>
        <end position="540"/>
    </location>
</feature>
<dbReference type="Gene3D" id="3.40.50.12370">
    <property type="match status" value="1"/>
</dbReference>
<comment type="subcellular location">
    <subcellularLocation>
        <location evidence="1">Membrane</location>
        <topology evidence="1">Multi-pass membrane protein</topology>
    </subcellularLocation>
</comment>
<dbReference type="InterPro" id="IPR006153">
    <property type="entry name" value="Cation/H_exchanger_TM"/>
</dbReference>
<dbReference type="GO" id="GO:0015297">
    <property type="term" value="F:antiporter activity"/>
    <property type="evidence" value="ECO:0007669"/>
    <property type="project" value="InterPro"/>
</dbReference>
<gene>
    <name evidence="10" type="ORF">NLU13_0049</name>
</gene>
<keyword evidence="2" id="KW-0813">Transport</keyword>
<dbReference type="AlphaFoldDB" id="A0AA39LB30"/>
<feature type="transmembrane region" description="Helical" evidence="8">
    <location>
        <begin position="415"/>
        <end position="433"/>
    </location>
</feature>
<keyword evidence="4 8" id="KW-1133">Transmembrane helix</keyword>
<feature type="transmembrane region" description="Helical" evidence="8">
    <location>
        <begin position="64"/>
        <end position="82"/>
    </location>
</feature>
<evidence type="ECO:0000256" key="5">
    <source>
        <dbReference type="ARBA" id="ARBA00023065"/>
    </source>
</evidence>
<evidence type="ECO:0000256" key="2">
    <source>
        <dbReference type="ARBA" id="ARBA00022448"/>
    </source>
</evidence>
<dbReference type="PANTHER" id="PTHR32468:SF0">
    <property type="entry name" value="K(+)_H(+) ANTIPORTER 1"/>
    <property type="match status" value="1"/>
</dbReference>
<feature type="transmembrane region" description="Helical" evidence="8">
    <location>
        <begin position="129"/>
        <end position="152"/>
    </location>
</feature>
<feature type="transmembrane region" description="Helical" evidence="8">
    <location>
        <begin position="97"/>
        <end position="117"/>
    </location>
</feature>
<keyword evidence="11" id="KW-1185">Reference proteome</keyword>
<evidence type="ECO:0000256" key="1">
    <source>
        <dbReference type="ARBA" id="ARBA00004141"/>
    </source>
</evidence>
<evidence type="ECO:0000256" key="6">
    <source>
        <dbReference type="ARBA" id="ARBA00023136"/>
    </source>
</evidence>
<feature type="transmembrane region" description="Helical" evidence="8">
    <location>
        <begin position="35"/>
        <end position="52"/>
    </location>
</feature>
<feature type="transmembrane region" description="Helical" evidence="8">
    <location>
        <begin position="201"/>
        <end position="225"/>
    </location>
</feature>